<keyword evidence="4 6" id="KW-0418">Kinase</keyword>
<accession>A0A955L4Q0</accession>
<dbReference type="InterPro" id="IPR023865">
    <property type="entry name" value="Aliphatic_acid_kinase_CS"/>
</dbReference>
<dbReference type="EC" id="2.7.2.1" evidence="7"/>
<dbReference type="GO" id="GO:0008776">
    <property type="term" value="F:acetate kinase activity"/>
    <property type="evidence" value="ECO:0007669"/>
    <property type="project" value="UniProtKB-EC"/>
</dbReference>
<protein>
    <submittedName>
        <fullName evidence="7">Acetate/propionate family kinase</fullName>
        <ecNumber evidence="7">2.7.2.1</ecNumber>
    </submittedName>
</protein>
<name>A0A955L4Q0_9BACT</name>
<dbReference type="EMBL" id="JAGQLK010000016">
    <property type="protein sequence ID" value="MCA9382957.1"/>
    <property type="molecule type" value="Genomic_DNA"/>
</dbReference>
<evidence type="ECO:0000256" key="4">
    <source>
        <dbReference type="ARBA" id="ARBA00022777"/>
    </source>
</evidence>
<dbReference type="Gene3D" id="3.30.420.40">
    <property type="match status" value="2"/>
</dbReference>
<keyword evidence="5" id="KW-0067">ATP-binding</keyword>
<evidence type="ECO:0000256" key="6">
    <source>
        <dbReference type="RuleBase" id="RU003835"/>
    </source>
</evidence>
<evidence type="ECO:0000256" key="5">
    <source>
        <dbReference type="ARBA" id="ARBA00022840"/>
    </source>
</evidence>
<dbReference type="NCBIfam" id="TIGR00016">
    <property type="entry name" value="ackA"/>
    <property type="match status" value="1"/>
</dbReference>
<dbReference type="InterPro" id="IPR000890">
    <property type="entry name" value="Aliphatic_acid_kin_short-chain"/>
</dbReference>
<proteinExistence type="inferred from homology"/>
<evidence type="ECO:0000256" key="3">
    <source>
        <dbReference type="ARBA" id="ARBA00022741"/>
    </source>
</evidence>
<sequence>HNPPALKRISEFRALLPDTEIFGVFDTAFHTTMPDKAYIYAIPYEFYEKYGVRRFGFHGTSHKYVSEIFHELEPNARKVISCHLGGGASITAIRNGKSIDTSMGFTPLEGLIMATRPGDIDDGAIHYLMDKMHMSVKDMQKIENTYSGLLGISGETSDMRTLLELEEKGHKRATLAINMYIYRIQKYIGSYAAALGGIDGLIFTAGIGQGSDVIRARIVESLEYLGLKVNSDINNDKINVSENLKISTDDSHAIWVIPTNEELQIAEEIRSL</sequence>
<keyword evidence="2 6" id="KW-0808">Transferase</keyword>
<dbReference type="InterPro" id="IPR004372">
    <property type="entry name" value="Ac/propionate_kinase"/>
</dbReference>
<organism evidence="7 8">
    <name type="scientific">Candidatus Dojkabacteria bacterium</name>
    <dbReference type="NCBI Taxonomy" id="2099670"/>
    <lineage>
        <taxon>Bacteria</taxon>
        <taxon>Candidatus Dojkabacteria</taxon>
    </lineage>
</organism>
<gene>
    <name evidence="7" type="ORF">KC909_01200</name>
</gene>
<keyword evidence="3" id="KW-0547">Nucleotide-binding</keyword>
<dbReference type="PANTHER" id="PTHR21060:SF15">
    <property type="entry name" value="ACETATE KINASE-RELATED"/>
    <property type="match status" value="1"/>
</dbReference>
<reference evidence="7" key="2">
    <citation type="journal article" date="2021" name="Microbiome">
        <title>Successional dynamics and alternative stable states in a saline activated sludge microbial community over 9 years.</title>
        <authorList>
            <person name="Wang Y."/>
            <person name="Ye J."/>
            <person name="Ju F."/>
            <person name="Liu L."/>
            <person name="Boyd J.A."/>
            <person name="Deng Y."/>
            <person name="Parks D.H."/>
            <person name="Jiang X."/>
            <person name="Yin X."/>
            <person name="Woodcroft B.J."/>
            <person name="Tyson G.W."/>
            <person name="Hugenholtz P."/>
            <person name="Polz M.F."/>
            <person name="Zhang T."/>
        </authorList>
    </citation>
    <scope>NUCLEOTIDE SEQUENCE</scope>
    <source>
        <strain evidence="7">HKST-UBA14</strain>
    </source>
</reference>
<dbReference type="PROSITE" id="PS01076">
    <property type="entry name" value="ACETATE_KINASE_2"/>
    <property type="match status" value="1"/>
</dbReference>
<dbReference type="InterPro" id="IPR043129">
    <property type="entry name" value="ATPase_NBD"/>
</dbReference>
<dbReference type="GO" id="GO:0006083">
    <property type="term" value="P:acetate metabolic process"/>
    <property type="evidence" value="ECO:0007669"/>
    <property type="project" value="TreeGrafter"/>
</dbReference>
<feature type="non-terminal residue" evidence="7">
    <location>
        <position position="1"/>
    </location>
</feature>
<dbReference type="GO" id="GO:0005524">
    <property type="term" value="F:ATP binding"/>
    <property type="evidence" value="ECO:0007669"/>
    <property type="project" value="UniProtKB-KW"/>
</dbReference>
<evidence type="ECO:0000313" key="7">
    <source>
        <dbReference type="EMBL" id="MCA9382957.1"/>
    </source>
</evidence>
<evidence type="ECO:0000313" key="8">
    <source>
        <dbReference type="Proteomes" id="UP000783287"/>
    </source>
</evidence>
<dbReference type="PRINTS" id="PR00471">
    <property type="entry name" value="ACETATEKNASE"/>
</dbReference>
<comment type="caution">
    <text evidence="7">The sequence shown here is derived from an EMBL/GenBank/DDBJ whole genome shotgun (WGS) entry which is preliminary data.</text>
</comment>
<evidence type="ECO:0000256" key="1">
    <source>
        <dbReference type="ARBA" id="ARBA00008748"/>
    </source>
</evidence>
<dbReference type="SUPFAM" id="SSF53067">
    <property type="entry name" value="Actin-like ATPase domain"/>
    <property type="match status" value="2"/>
</dbReference>
<evidence type="ECO:0000256" key="2">
    <source>
        <dbReference type="ARBA" id="ARBA00022679"/>
    </source>
</evidence>
<dbReference type="PANTHER" id="PTHR21060">
    <property type="entry name" value="ACETATE KINASE"/>
    <property type="match status" value="1"/>
</dbReference>
<dbReference type="Pfam" id="PF00871">
    <property type="entry name" value="Acetate_kinase"/>
    <property type="match status" value="1"/>
</dbReference>
<reference evidence="7" key="1">
    <citation type="submission" date="2020-04" db="EMBL/GenBank/DDBJ databases">
        <authorList>
            <person name="Zhang T."/>
        </authorList>
    </citation>
    <scope>NUCLEOTIDE SEQUENCE</scope>
    <source>
        <strain evidence="7">HKST-UBA14</strain>
    </source>
</reference>
<dbReference type="HAMAP" id="MF_00020">
    <property type="entry name" value="Acetate_kinase"/>
    <property type="match status" value="1"/>
</dbReference>
<dbReference type="AlphaFoldDB" id="A0A955L4Q0"/>
<comment type="similarity">
    <text evidence="1 6">Belongs to the acetokinase family.</text>
</comment>
<dbReference type="Proteomes" id="UP000783287">
    <property type="component" value="Unassembled WGS sequence"/>
</dbReference>